<dbReference type="Proteomes" id="UP000295497">
    <property type="component" value="Chromosome"/>
</dbReference>
<dbReference type="CDD" id="cd00130">
    <property type="entry name" value="PAS"/>
    <property type="match status" value="1"/>
</dbReference>
<feature type="domain" description="PAC" evidence="3">
    <location>
        <begin position="143"/>
        <end position="196"/>
    </location>
</feature>
<dbReference type="InterPro" id="IPR000700">
    <property type="entry name" value="PAS-assoc_C"/>
</dbReference>
<dbReference type="Gene3D" id="3.30.750.24">
    <property type="entry name" value="STAS domain"/>
    <property type="match status" value="1"/>
</dbReference>
<name>A0A4P2QDZ8_SORCE</name>
<organism evidence="5 6">
    <name type="scientific">Sorangium cellulosum</name>
    <name type="common">Polyangium cellulosum</name>
    <dbReference type="NCBI Taxonomy" id="56"/>
    <lineage>
        <taxon>Bacteria</taxon>
        <taxon>Pseudomonadati</taxon>
        <taxon>Myxococcota</taxon>
        <taxon>Polyangia</taxon>
        <taxon>Polyangiales</taxon>
        <taxon>Polyangiaceae</taxon>
        <taxon>Sorangium</taxon>
    </lineage>
</organism>
<dbReference type="InterPro" id="IPR000014">
    <property type="entry name" value="PAS"/>
</dbReference>
<dbReference type="InterPro" id="IPR035965">
    <property type="entry name" value="PAS-like_dom_sf"/>
</dbReference>
<dbReference type="InterPro" id="IPR013656">
    <property type="entry name" value="PAS_4"/>
</dbReference>
<dbReference type="CDD" id="cd07041">
    <property type="entry name" value="STAS_RsbR_RsbS_like"/>
    <property type="match status" value="1"/>
</dbReference>
<reference evidence="5 6" key="1">
    <citation type="submission" date="2015-09" db="EMBL/GenBank/DDBJ databases">
        <title>Sorangium comparison.</title>
        <authorList>
            <person name="Zaburannyi N."/>
            <person name="Bunk B."/>
            <person name="Overmann J."/>
            <person name="Mueller R."/>
        </authorList>
    </citation>
    <scope>NUCLEOTIDE SEQUENCE [LARGE SCALE GENOMIC DNA]</scope>
    <source>
        <strain evidence="5 6">So ce836</strain>
    </source>
</reference>
<evidence type="ECO:0000313" key="5">
    <source>
        <dbReference type="EMBL" id="AUX27995.1"/>
    </source>
</evidence>
<dbReference type="SUPFAM" id="SSF55785">
    <property type="entry name" value="PYP-like sensor domain (PAS domain)"/>
    <property type="match status" value="1"/>
</dbReference>
<dbReference type="SUPFAM" id="SSF52091">
    <property type="entry name" value="SpoIIaa-like"/>
    <property type="match status" value="1"/>
</dbReference>
<sequence length="354" mass="39436">MKPARQNEGKTRLPKPSLPSNETKKRERASAADARRKRSSQSAGGGERGSSAPRADKIEELESRVRAQQMILDNIVDGVVVSDREGKILYSNPAAEALLKATVDSVSPDEWSRRYGFYRTDEQTPFPANELPVARALKGEVVAAEEIFFRHGSKPAGAWLVVSARPVMANDGSFFGAVGVFRDVSERKRWEKELEQQLTREKDRNDALERLRLTVQQLSTPILEVWDEILVLPIIGVLDSRRSGEMTDQLLQEITRKQCRFVIVDVTGVEIVDSSTADQLLRLVTAVELLGARCMLTGVRPAVAQTLTMLRVDLGPMLTLRNLRHGLQTCLRMMQTEANVAHSIASRLDVAARR</sequence>
<evidence type="ECO:0008006" key="7">
    <source>
        <dbReference type="Google" id="ProtNLM"/>
    </source>
</evidence>
<proteinExistence type="predicted"/>
<gene>
    <name evidence="5" type="ORF">SOCE836_000630</name>
</gene>
<dbReference type="EMBL" id="CP012672">
    <property type="protein sequence ID" value="AUX27995.1"/>
    <property type="molecule type" value="Genomic_DNA"/>
</dbReference>
<dbReference type="PANTHER" id="PTHR33745">
    <property type="entry name" value="RSBT ANTAGONIST PROTEIN RSBS-RELATED"/>
    <property type="match status" value="1"/>
</dbReference>
<dbReference type="InterPro" id="IPR002645">
    <property type="entry name" value="STAS_dom"/>
</dbReference>
<dbReference type="PROSITE" id="PS50113">
    <property type="entry name" value="PAC"/>
    <property type="match status" value="1"/>
</dbReference>
<evidence type="ECO:0000256" key="2">
    <source>
        <dbReference type="SAM" id="MobiDB-lite"/>
    </source>
</evidence>
<dbReference type="Pfam" id="PF08448">
    <property type="entry name" value="PAS_4"/>
    <property type="match status" value="1"/>
</dbReference>
<feature type="domain" description="STAS" evidence="4">
    <location>
        <begin position="219"/>
        <end position="334"/>
    </location>
</feature>
<dbReference type="Pfam" id="PF01740">
    <property type="entry name" value="STAS"/>
    <property type="match status" value="1"/>
</dbReference>
<dbReference type="SMART" id="SM00091">
    <property type="entry name" value="PAS"/>
    <property type="match status" value="1"/>
</dbReference>
<feature type="compositionally biased region" description="Basic and acidic residues" evidence="2">
    <location>
        <begin position="22"/>
        <end position="34"/>
    </location>
</feature>
<feature type="region of interest" description="Disordered" evidence="2">
    <location>
        <begin position="1"/>
        <end position="57"/>
    </location>
</feature>
<dbReference type="AlphaFoldDB" id="A0A4P2QDZ8"/>
<dbReference type="InterPro" id="IPR036513">
    <property type="entry name" value="STAS_dom_sf"/>
</dbReference>
<protein>
    <recommendedName>
        <fullName evidence="7">Anti-anti-sigma factor</fullName>
    </recommendedName>
</protein>
<keyword evidence="1" id="KW-0597">Phosphoprotein</keyword>
<dbReference type="Gene3D" id="3.30.450.20">
    <property type="entry name" value="PAS domain"/>
    <property type="match status" value="1"/>
</dbReference>
<accession>A0A4P2QDZ8</accession>
<evidence type="ECO:0000259" key="3">
    <source>
        <dbReference type="PROSITE" id="PS50113"/>
    </source>
</evidence>
<feature type="compositionally biased region" description="Basic and acidic residues" evidence="2">
    <location>
        <begin position="1"/>
        <end position="11"/>
    </location>
</feature>
<evidence type="ECO:0000259" key="4">
    <source>
        <dbReference type="PROSITE" id="PS50801"/>
    </source>
</evidence>
<dbReference type="PANTHER" id="PTHR33745:SF3">
    <property type="entry name" value="RSBT CO-ANTAGONIST PROTEIN RSBRC"/>
    <property type="match status" value="1"/>
</dbReference>
<dbReference type="InterPro" id="IPR051932">
    <property type="entry name" value="Bact_StressResp_Reg"/>
</dbReference>
<dbReference type="PROSITE" id="PS50801">
    <property type="entry name" value="STAS"/>
    <property type="match status" value="1"/>
</dbReference>
<evidence type="ECO:0000256" key="1">
    <source>
        <dbReference type="ARBA" id="ARBA00022553"/>
    </source>
</evidence>
<evidence type="ECO:0000313" key="6">
    <source>
        <dbReference type="Proteomes" id="UP000295497"/>
    </source>
</evidence>